<keyword evidence="2" id="KW-0326">Glycosidase</keyword>
<dbReference type="PANTHER" id="PTHR47786">
    <property type="entry name" value="ALPHA-1,4-GLUCAN:MALTOSE-1-PHOSPHATE MALTOSYLTRANSFERASE"/>
    <property type="match status" value="1"/>
</dbReference>
<dbReference type="CDD" id="cd11313">
    <property type="entry name" value="AmyAc_arch_bac_AmyA"/>
    <property type="match status" value="1"/>
</dbReference>
<dbReference type="GO" id="GO:0016798">
    <property type="term" value="F:hydrolase activity, acting on glycosyl bonds"/>
    <property type="evidence" value="ECO:0007669"/>
    <property type="project" value="UniProtKB-KW"/>
</dbReference>
<sequence>MKRLILLAILGVGLVSCTPQKNTQKMEVPSEWKHTTNIYEVNIRQYTPEGTFRAFEKEMPRLKDMGVKTLWFMPITPIAQKNKKGTLGSQYAAQDYTAINPEFGTMEDFKHMVDEAHKMGFKVIIDWVANHTGWDHVWTKTHPEYYLKDPKTNDFQIASGMDDIIELDYSNPQMREAMIDAMKFWVREADVDGFRCDLASWVEVDFWQQARPEVEKLKPLFFLGEFDELDDAAYGKVFDASYVWTWMHKTQEYNEGKISFDDLKQLLGRYSAIGDSSMRAWFTSNHDENTWNGTEYEKYGDLAQPLAVFSVTWNGVPLIYNGQELPLKTKRLEFFEKDPIPWTGKNELHDFYKTLLTLKSENPALRGGDPAATTQILKTSADDKIFAYIRKNGKNEVLTVLNFSKENVNFSIDDENATGTFTNVFSGPVKDFATNKEFYLPVGGYAVLKK</sequence>
<dbReference type="AlphaFoldDB" id="A0A1I3NW90"/>
<dbReference type="Gene3D" id="2.60.40.1180">
    <property type="entry name" value="Golgi alpha-mannosidase II"/>
    <property type="match status" value="1"/>
</dbReference>
<dbReference type="RefSeq" id="WP_089820401.1">
    <property type="nucleotide sequence ID" value="NZ_FORQ01000005.1"/>
</dbReference>
<reference evidence="3" key="1">
    <citation type="submission" date="2016-10" db="EMBL/GenBank/DDBJ databases">
        <authorList>
            <person name="Varghese N."/>
            <person name="Submissions S."/>
        </authorList>
    </citation>
    <scope>NUCLEOTIDE SEQUENCE [LARGE SCALE GENOMIC DNA]</scope>
    <source>
        <strain evidence="3">DSM 22251</strain>
    </source>
</reference>
<organism evidence="2 3">
    <name type="scientific">Kaistella treverensis</name>
    <dbReference type="NCBI Taxonomy" id="631455"/>
    <lineage>
        <taxon>Bacteria</taxon>
        <taxon>Pseudomonadati</taxon>
        <taxon>Bacteroidota</taxon>
        <taxon>Flavobacteriia</taxon>
        <taxon>Flavobacteriales</taxon>
        <taxon>Weeksellaceae</taxon>
        <taxon>Chryseobacterium group</taxon>
        <taxon>Kaistella</taxon>
    </lineage>
</organism>
<dbReference type="Pfam" id="PF16657">
    <property type="entry name" value="Malt_amylase_C"/>
    <property type="match status" value="1"/>
</dbReference>
<name>A0A1I3NW90_9FLAO</name>
<accession>A0A1I3NW90</accession>
<dbReference type="PROSITE" id="PS51257">
    <property type="entry name" value="PROKAR_LIPOPROTEIN"/>
    <property type="match status" value="1"/>
</dbReference>
<dbReference type="InterPro" id="IPR006047">
    <property type="entry name" value="GH13_cat_dom"/>
</dbReference>
<dbReference type="EMBL" id="FORQ01000005">
    <property type="protein sequence ID" value="SFJ13535.1"/>
    <property type="molecule type" value="Genomic_DNA"/>
</dbReference>
<dbReference type="PANTHER" id="PTHR47786:SF2">
    <property type="entry name" value="GLYCOSYL HYDROLASE FAMILY 13 CATALYTIC DOMAIN-CONTAINING PROTEIN"/>
    <property type="match status" value="1"/>
</dbReference>
<dbReference type="InterPro" id="IPR032091">
    <property type="entry name" value="Malt_amylase-like_C"/>
</dbReference>
<keyword evidence="3" id="KW-1185">Reference proteome</keyword>
<evidence type="ECO:0000313" key="2">
    <source>
        <dbReference type="EMBL" id="SFJ13535.1"/>
    </source>
</evidence>
<dbReference type="GO" id="GO:0005975">
    <property type="term" value="P:carbohydrate metabolic process"/>
    <property type="evidence" value="ECO:0007669"/>
    <property type="project" value="InterPro"/>
</dbReference>
<dbReference type="InterPro" id="IPR013780">
    <property type="entry name" value="Glyco_hydro_b"/>
</dbReference>
<dbReference type="Pfam" id="PF00128">
    <property type="entry name" value="Alpha-amylase"/>
    <property type="match status" value="1"/>
</dbReference>
<evidence type="ECO:0000313" key="3">
    <source>
        <dbReference type="Proteomes" id="UP000242560"/>
    </source>
</evidence>
<keyword evidence="2" id="KW-0378">Hydrolase</keyword>
<dbReference type="SMART" id="SM00642">
    <property type="entry name" value="Aamy"/>
    <property type="match status" value="1"/>
</dbReference>
<protein>
    <submittedName>
        <fullName evidence="2">Glycosidase</fullName>
    </submittedName>
</protein>
<proteinExistence type="predicted"/>
<dbReference type="InterPro" id="IPR017853">
    <property type="entry name" value="GH"/>
</dbReference>
<dbReference type="SUPFAM" id="SSF51445">
    <property type="entry name" value="(Trans)glycosidases"/>
    <property type="match status" value="1"/>
</dbReference>
<feature type="domain" description="Glycosyl hydrolase family 13 catalytic" evidence="1">
    <location>
        <begin position="49"/>
        <end position="359"/>
    </location>
</feature>
<gene>
    <name evidence="2" type="ORF">SAMN05421638_2264</name>
</gene>
<dbReference type="Gene3D" id="3.20.20.80">
    <property type="entry name" value="Glycosidases"/>
    <property type="match status" value="1"/>
</dbReference>
<evidence type="ECO:0000259" key="1">
    <source>
        <dbReference type="SMART" id="SM00642"/>
    </source>
</evidence>
<dbReference type="SUPFAM" id="SSF51011">
    <property type="entry name" value="Glycosyl hydrolase domain"/>
    <property type="match status" value="1"/>
</dbReference>
<dbReference type="Proteomes" id="UP000242560">
    <property type="component" value="Unassembled WGS sequence"/>
</dbReference>